<evidence type="ECO:0000256" key="3">
    <source>
        <dbReference type="ARBA" id="ARBA00022723"/>
    </source>
</evidence>
<dbReference type="Proteomes" id="UP000520156">
    <property type="component" value="Unassembled WGS sequence"/>
</dbReference>
<evidence type="ECO:0000256" key="4">
    <source>
        <dbReference type="ARBA" id="ARBA00022729"/>
    </source>
</evidence>
<sequence length="482" mass="51309">MTLALIAAVGWLFALPTPAAARELPSVKPVMACGDLAEKDVFSAEAPARIVSAKVVSAGSIAPYCEVRGYVAPQVKFELRLPTQNWRQRLLYSGCGGFCGRVDFRIRAAEGCAAIDNSEFAVVASDLGHDTPDGNGDTVWAAENRQGKIDYGYRGVHVVTVAAKAIIARFYGRPQTYAYFSGCSDGGREGLMEVQRYPADFDGVIAGAPVIHDTVNNTVFHAWSDRQMQAADGSALLTHAALEVLHKAALAACDTVGDGTADGIIGDPAACRFDPAVTVCAAGQSTACLTPAQAAAAVAIYRGPTDEKGRSLYFGRPVGSELSWDGLPYGAMANSFLRYMVSDTILPENARVLFDRASFDQYNALASIYNATSPDIDAFVAKGGRLIVWHGWADPGVPPMSTVDYVQRLRTRFGASAGTFLRLYMLPGVGHCAGGDGPDRINLVDAMMAWVEDGVAPAAVTAQTKVFGRTTAERTIRPYFQP</sequence>
<comment type="similarity">
    <text evidence="1">Belongs to the tannase family.</text>
</comment>
<dbReference type="EMBL" id="JACLAU010000055">
    <property type="protein sequence ID" value="MBC2653546.1"/>
    <property type="molecule type" value="Genomic_DNA"/>
</dbReference>
<dbReference type="Gene3D" id="3.40.50.1820">
    <property type="entry name" value="alpha/beta hydrolase"/>
    <property type="match status" value="1"/>
</dbReference>
<dbReference type="PANTHER" id="PTHR33938:SF15">
    <property type="entry name" value="FERULOYL ESTERASE B-RELATED"/>
    <property type="match status" value="1"/>
</dbReference>
<reference evidence="9 10" key="1">
    <citation type="submission" date="2020-08" db="EMBL/GenBank/DDBJ databases">
        <title>The genome sequence of Novosphingobium flavum 4Y4.</title>
        <authorList>
            <person name="Liu Y."/>
        </authorList>
    </citation>
    <scope>NUCLEOTIDE SEQUENCE [LARGE SCALE GENOMIC DNA]</scope>
    <source>
        <strain evidence="9 10">4Y4</strain>
    </source>
</reference>
<keyword evidence="7" id="KW-1015">Disulfide bond</keyword>
<dbReference type="RefSeq" id="WP_185684919.1">
    <property type="nucleotide sequence ID" value="NZ_JACLAU010000055.1"/>
</dbReference>
<dbReference type="GO" id="GO:0052689">
    <property type="term" value="F:carboxylic ester hydrolase activity"/>
    <property type="evidence" value="ECO:0007669"/>
    <property type="project" value="UniProtKB-KW"/>
</dbReference>
<dbReference type="SUPFAM" id="SSF53474">
    <property type="entry name" value="alpha/beta-Hydrolases"/>
    <property type="match status" value="1"/>
</dbReference>
<proteinExistence type="inferred from homology"/>
<evidence type="ECO:0000256" key="8">
    <source>
        <dbReference type="SAM" id="SignalP"/>
    </source>
</evidence>
<evidence type="ECO:0000256" key="1">
    <source>
        <dbReference type="ARBA" id="ARBA00006249"/>
    </source>
</evidence>
<feature type="signal peptide" evidence="8">
    <location>
        <begin position="1"/>
        <end position="21"/>
    </location>
</feature>
<keyword evidence="6" id="KW-0106">Calcium</keyword>
<dbReference type="Pfam" id="PF07519">
    <property type="entry name" value="Tannase"/>
    <property type="match status" value="1"/>
</dbReference>
<evidence type="ECO:0000313" key="10">
    <source>
        <dbReference type="Proteomes" id="UP000520156"/>
    </source>
</evidence>
<dbReference type="InterPro" id="IPR029058">
    <property type="entry name" value="AB_hydrolase_fold"/>
</dbReference>
<name>A0A7X1FAS0_9SPHN</name>
<gene>
    <name evidence="9" type="ORF">H7F49_17840</name>
</gene>
<evidence type="ECO:0000256" key="2">
    <source>
        <dbReference type="ARBA" id="ARBA00022487"/>
    </source>
</evidence>
<dbReference type="GO" id="GO:0046872">
    <property type="term" value="F:metal ion binding"/>
    <property type="evidence" value="ECO:0007669"/>
    <property type="project" value="UniProtKB-KW"/>
</dbReference>
<evidence type="ECO:0000256" key="6">
    <source>
        <dbReference type="ARBA" id="ARBA00022837"/>
    </source>
</evidence>
<keyword evidence="2" id="KW-0719">Serine esterase</keyword>
<feature type="chain" id="PRO_5031396766" evidence="8">
    <location>
        <begin position="22"/>
        <end position="482"/>
    </location>
</feature>
<dbReference type="AlphaFoldDB" id="A0A7X1FAS0"/>
<accession>A0A7X1FAS0</accession>
<keyword evidence="5 9" id="KW-0378">Hydrolase</keyword>
<keyword evidence="10" id="KW-1185">Reference proteome</keyword>
<evidence type="ECO:0000256" key="5">
    <source>
        <dbReference type="ARBA" id="ARBA00022801"/>
    </source>
</evidence>
<protein>
    <submittedName>
        <fullName evidence="9">Tannase/feruloyl esterase family alpha/beta hydrolase</fullName>
    </submittedName>
</protein>
<dbReference type="PANTHER" id="PTHR33938">
    <property type="entry name" value="FERULOYL ESTERASE B-RELATED"/>
    <property type="match status" value="1"/>
</dbReference>
<comment type="caution">
    <text evidence="9">The sequence shown here is derived from an EMBL/GenBank/DDBJ whole genome shotgun (WGS) entry which is preliminary data.</text>
</comment>
<organism evidence="9 10">
    <name type="scientific">Novosphingobium aerophilum</name>
    <dbReference type="NCBI Taxonomy" id="2839843"/>
    <lineage>
        <taxon>Bacteria</taxon>
        <taxon>Pseudomonadati</taxon>
        <taxon>Pseudomonadota</taxon>
        <taxon>Alphaproteobacteria</taxon>
        <taxon>Sphingomonadales</taxon>
        <taxon>Sphingomonadaceae</taxon>
        <taxon>Novosphingobium</taxon>
    </lineage>
</organism>
<evidence type="ECO:0000313" key="9">
    <source>
        <dbReference type="EMBL" id="MBC2653546.1"/>
    </source>
</evidence>
<keyword evidence="4 8" id="KW-0732">Signal</keyword>
<evidence type="ECO:0000256" key="7">
    <source>
        <dbReference type="ARBA" id="ARBA00023157"/>
    </source>
</evidence>
<keyword evidence="3" id="KW-0479">Metal-binding</keyword>
<dbReference type="InterPro" id="IPR011118">
    <property type="entry name" value="Tannase/feruloyl_esterase"/>
</dbReference>